<proteinExistence type="predicted"/>
<accession>A0A2T1A337</accession>
<comment type="caution">
    <text evidence="1">The sequence shown here is derived from an EMBL/GenBank/DDBJ whole genome shotgun (WGS) entry which is preliminary data.</text>
</comment>
<dbReference type="RefSeq" id="WP_106348007.1">
    <property type="nucleotide sequence ID" value="NZ_PVUE01000003.1"/>
</dbReference>
<organism evidence="1 2">
    <name type="scientific">Antricoccus suffuscus</name>
    <dbReference type="NCBI Taxonomy" id="1629062"/>
    <lineage>
        <taxon>Bacteria</taxon>
        <taxon>Bacillati</taxon>
        <taxon>Actinomycetota</taxon>
        <taxon>Actinomycetes</taxon>
        <taxon>Geodermatophilales</taxon>
        <taxon>Antricoccaceae</taxon>
        <taxon>Antricoccus</taxon>
    </lineage>
</organism>
<evidence type="ECO:0000313" key="1">
    <source>
        <dbReference type="EMBL" id="PRZ43022.1"/>
    </source>
</evidence>
<dbReference type="Proteomes" id="UP000237752">
    <property type="component" value="Unassembled WGS sequence"/>
</dbReference>
<keyword evidence="2" id="KW-1185">Reference proteome</keyword>
<evidence type="ECO:0000313" key="2">
    <source>
        <dbReference type="Proteomes" id="UP000237752"/>
    </source>
</evidence>
<dbReference type="AlphaFoldDB" id="A0A2T1A337"/>
<reference evidence="1 2" key="1">
    <citation type="submission" date="2018-03" db="EMBL/GenBank/DDBJ databases">
        <title>Genomic Encyclopedia of Archaeal and Bacterial Type Strains, Phase II (KMG-II): from individual species to whole genera.</title>
        <authorList>
            <person name="Goeker M."/>
        </authorList>
    </citation>
    <scope>NUCLEOTIDE SEQUENCE [LARGE SCALE GENOMIC DNA]</scope>
    <source>
        <strain evidence="1 2">DSM 100065</strain>
    </source>
</reference>
<sequence>MYARTAVGLELRELSRTQSGIISRQQALDGGLSKTAIGRLLRDGQFQRWDAGLYVVGAAAPSWKGMVWGGLLLGGERARAGGLTAARLDGLTDTDELPIEIMVPHGVRVAAREWVRFTREQAGVRRASLAREPRRVRIEDSVLDLCARGSAGDVVMWTTAAVQRRLTTPARLLTAMQSRARLGNRWVLEEILGSVVDGVHSNLEFRYVRDVERPHGLPTPIRQYRVPTSGGYADGGYPDYGVLLELDGRGYHSGIREFRDRARDNRHASAGWTTFRFGTYEIYGDPCGVAWSFGGNLVDHGWRGSVRRCRRCRGRSFDAK</sequence>
<protein>
    <submittedName>
        <fullName evidence="1">Uncharacterized protein</fullName>
    </submittedName>
</protein>
<dbReference type="OrthoDB" id="5146042at2"/>
<dbReference type="EMBL" id="PVUE01000003">
    <property type="protein sequence ID" value="PRZ43022.1"/>
    <property type="molecule type" value="Genomic_DNA"/>
</dbReference>
<name>A0A2T1A337_9ACTN</name>
<gene>
    <name evidence="1" type="ORF">CLV47_10378</name>
</gene>